<dbReference type="SUPFAM" id="SSF56281">
    <property type="entry name" value="Metallo-hydrolase/oxidoreductase"/>
    <property type="match status" value="1"/>
</dbReference>
<keyword evidence="3" id="KW-0378">Hydrolase</keyword>
<evidence type="ECO:0000313" key="3">
    <source>
        <dbReference type="EMBL" id="ADP77752.1"/>
    </source>
</evidence>
<name>E3GVY7_METFV</name>
<keyword evidence="4" id="KW-1185">Reference proteome</keyword>
<sequence length="281" mass="32553">MASESLGVRSLSLYIENKNEKIIIDPGAALGPRRYSLPPSKVELKALDYSKKRILNFLEKSDIVIITHYHYDHYTPEADYSGKRVLLKHPKRNINLNQKRRASKFIKNLEFYEYADEKDINIGNTRIKISPPVPHGKEGTRLGFVIMCLIENKKRILYASDSQMLNELCVKWTIKQMPDIVVTSGPPTYLRHVKSTWELGVKNINKIIYETDANLILDHHIVRDKRYKEFFEEIDCEVLTCAKYLGMEDIPLEAYRGELHKMEKGKSVSIPFSIPKHLASY</sequence>
<evidence type="ECO:0000256" key="1">
    <source>
        <dbReference type="HAMAP-Rule" id="MF_01406"/>
    </source>
</evidence>
<dbReference type="HOGENOM" id="CLU_079268_0_0_2"/>
<organism evidence="3 4">
    <name type="scientific">Methanothermus fervidus (strain ATCC 43054 / DSM 2088 / JCM 10308 / V24 S)</name>
    <dbReference type="NCBI Taxonomy" id="523846"/>
    <lineage>
        <taxon>Archaea</taxon>
        <taxon>Methanobacteriati</taxon>
        <taxon>Methanobacteriota</taxon>
        <taxon>Methanomada group</taxon>
        <taxon>Methanobacteria</taxon>
        <taxon>Methanobacteriales</taxon>
        <taxon>Methanothermaceae</taxon>
        <taxon>Methanothermus</taxon>
    </lineage>
</organism>
<feature type="domain" description="Metallo-beta-lactamase" evidence="2">
    <location>
        <begin position="54"/>
        <end position="166"/>
    </location>
</feature>
<dbReference type="InterPro" id="IPR014426">
    <property type="entry name" value="UPF0282_hydrls"/>
</dbReference>
<proteinExistence type="inferred from homology"/>
<dbReference type="EMBL" id="CP002278">
    <property type="protein sequence ID" value="ADP77752.1"/>
    <property type="molecule type" value="Genomic_DNA"/>
</dbReference>
<dbReference type="GO" id="GO:0016787">
    <property type="term" value="F:hydrolase activity"/>
    <property type="evidence" value="ECO:0007669"/>
    <property type="project" value="UniProtKB-KW"/>
</dbReference>
<dbReference type="KEGG" id="mfv:Mfer_0956"/>
<dbReference type="HAMAP" id="MF_01406">
    <property type="entry name" value="UPF0282"/>
    <property type="match status" value="1"/>
</dbReference>
<dbReference type="Pfam" id="PF12706">
    <property type="entry name" value="Lactamase_B_2"/>
    <property type="match status" value="1"/>
</dbReference>
<dbReference type="PIRSF" id="PIRSF004944">
    <property type="entry name" value="UCP004944_hydrls"/>
    <property type="match status" value="1"/>
</dbReference>
<evidence type="ECO:0000313" key="4">
    <source>
        <dbReference type="Proteomes" id="UP000002315"/>
    </source>
</evidence>
<dbReference type="InterPro" id="IPR036866">
    <property type="entry name" value="RibonucZ/Hydroxyglut_hydro"/>
</dbReference>
<dbReference type="InterPro" id="IPR001279">
    <property type="entry name" value="Metallo-B-lactamas"/>
</dbReference>
<evidence type="ECO:0000259" key="2">
    <source>
        <dbReference type="Pfam" id="PF12706"/>
    </source>
</evidence>
<dbReference type="AlphaFoldDB" id="E3GVY7"/>
<dbReference type="PANTHER" id="PTHR43546">
    <property type="entry name" value="UPF0173 METAL-DEPENDENT HYDROLASE MJ1163-RELATED"/>
    <property type="match status" value="1"/>
</dbReference>
<dbReference type="PANTHER" id="PTHR43546:SF4">
    <property type="entry name" value="UPF0282 PROTEIN MJ1629"/>
    <property type="match status" value="1"/>
</dbReference>
<accession>E3GVY7</accession>
<dbReference type="STRING" id="523846.Mfer_0956"/>
<dbReference type="InterPro" id="IPR050114">
    <property type="entry name" value="UPF0173_UPF0282_UlaG_hydrolase"/>
</dbReference>
<gene>
    <name evidence="3" type="ordered locus">Mfer_0956</name>
</gene>
<dbReference type="Gene3D" id="3.60.15.10">
    <property type="entry name" value="Ribonuclease Z/Hydroxyacylglutathione hydrolase-like"/>
    <property type="match status" value="1"/>
</dbReference>
<reference evidence="3 4" key="1">
    <citation type="journal article" date="2010" name="Stand. Genomic Sci.">
        <title>Complete genome sequence of Methanothermus fervidus type strain (V24S).</title>
        <authorList>
            <person name="Anderson I."/>
            <person name="Djao O.D."/>
            <person name="Misra M."/>
            <person name="Chertkov O."/>
            <person name="Nolan M."/>
            <person name="Lucas S."/>
            <person name="Lapidus A."/>
            <person name="Del Rio T.G."/>
            <person name="Tice H."/>
            <person name="Cheng J.F."/>
            <person name="Tapia R."/>
            <person name="Han C."/>
            <person name="Goodwin L."/>
            <person name="Pitluck S."/>
            <person name="Liolios K."/>
            <person name="Ivanova N."/>
            <person name="Mavromatis K."/>
            <person name="Mikhailova N."/>
            <person name="Pati A."/>
            <person name="Brambilla E."/>
            <person name="Chen A."/>
            <person name="Palaniappan K."/>
            <person name="Land M."/>
            <person name="Hauser L."/>
            <person name="Chang Y.J."/>
            <person name="Jeffries C.D."/>
            <person name="Sikorski J."/>
            <person name="Spring S."/>
            <person name="Rohde M."/>
            <person name="Eichinger K."/>
            <person name="Huber H."/>
            <person name="Wirth R."/>
            <person name="Goker M."/>
            <person name="Detter J.C."/>
            <person name="Woyke T."/>
            <person name="Bristow J."/>
            <person name="Eisen J.A."/>
            <person name="Markowitz V."/>
            <person name="Hugenholtz P."/>
            <person name="Klenk H.P."/>
            <person name="Kyrpides N.C."/>
        </authorList>
    </citation>
    <scope>NUCLEOTIDE SEQUENCE [LARGE SCALE GENOMIC DNA]</scope>
    <source>
        <strain evidence="4">ATCC 43054 / DSM 2088 / JCM 10308 / V24 S</strain>
    </source>
</reference>
<comment type="similarity">
    <text evidence="1">Belongs to the UPF0282 family.</text>
</comment>
<dbReference type="Proteomes" id="UP000002315">
    <property type="component" value="Chromosome"/>
</dbReference>
<protein>
    <recommendedName>
        <fullName evidence="1">UPF0282 protein Mfer_0956</fullName>
    </recommendedName>
</protein>